<feature type="compositionally biased region" description="Basic and acidic residues" evidence="1">
    <location>
        <begin position="30"/>
        <end position="43"/>
    </location>
</feature>
<keyword evidence="3" id="KW-1185">Reference proteome</keyword>
<evidence type="ECO:0000313" key="3">
    <source>
        <dbReference type="Proteomes" id="UP000269221"/>
    </source>
</evidence>
<evidence type="ECO:0000256" key="1">
    <source>
        <dbReference type="SAM" id="MobiDB-lite"/>
    </source>
</evidence>
<reference evidence="2 3" key="1">
    <citation type="submission" date="2018-07" db="EMBL/GenBank/DDBJ databases">
        <title>A high quality draft genome assembly of the barn swallow (H. rustica rustica).</title>
        <authorList>
            <person name="Formenti G."/>
            <person name="Chiara M."/>
            <person name="Poveda L."/>
            <person name="Francoijs K.-J."/>
            <person name="Bonisoli-Alquati A."/>
            <person name="Canova L."/>
            <person name="Gianfranceschi L."/>
            <person name="Horner D.S."/>
            <person name="Saino N."/>
        </authorList>
    </citation>
    <scope>NUCLEOTIDE SEQUENCE [LARGE SCALE GENOMIC DNA]</scope>
    <source>
        <strain evidence="2">Chelidonia</strain>
        <tissue evidence="2">Blood</tissue>
    </source>
</reference>
<dbReference type="Proteomes" id="UP000269221">
    <property type="component" value="Unassembled WGS sequence"/>
</dbReference>
<sequence>MKASQDEEEVLLAVEESLARKTMGMLLLKEEESSSDLDQKDTNAEISNKNRNIKDPGAIPVTPLPLLQAFQNAKQDKVSLQHSTAHGNSSIPDNQGQITRYLYKKWIPWHPPGR</sequence>
<comment type="caution">
    <text evidence="2">The sequence shown here is derived from an EMBL/GenBank/DDBJ whole genome shotgun (WGS) entry which is preliminary data.</text>
</comment>
<proteinExistence type="predicted"/>
<organism evidence="2 3">
    <name type="scientific">Hirundo rustica rustica</name>
    <dbReference type="NCBI Taxonomy" id="333673"/>
    <lineage>
        <taxon>Eukaryota</taxon>
        <taxon>Metazoa</taxon>
        <taxon>Chordata</taxon>
        <taxon>Craniata</taxon>
        <taxon>Vertebrata</taxon>
        <taxon>Euteleostomi</taxon>
        <taxon>Archelosauria</taxon>
        <taxon>Archosauria</taxon>
        <taxon>Dinosauria</taxon>
        <taxon>Saurischia</taxon>
        <taxon>Theropoda</taxon>
        <taxon>Coelurosauria</taxon>
        <taxon>Aves</taxon>
        <taxon>Neognathae</taxon>
        <taxon>Neoaves</taxon>
        <taxon>Telluraves</taxon>
        <taxon>Australaves</taxon>
        <taxon>Passeriformes</taxon>
        <taxon>Sylvioidea</taxon>
        <taxon>Hirundinidae</taxon>
        <taxon>Hirundo</taxon>
    </lineage>
</organism>
<protein>
    <submittedName>
        <fullName evidence="2">Uncharacterized protein</fullName>
    </submittedName>
</protein>
<name>A0A3M0JM79_HIRRU</name>
<feature type="region of interest" description="Disordered" evidence="1">
    <location>
        <begin position="30"/>
        <end position="59"/>
    </location>
</feature>
<dbReference type="AlphaFoldDB" id="A0A3M0JM79"/>
<evidence type="ECO:0000313" key="2">
    <source>
        <dbReference type="EMBL" id="RMC01979.1"/>
    </source>
</evidence>
<accession>A0A3M0JM79</accession>
<gene>
    <name evidence="2" type="ORF">DUI87_21141</name>
</gene>
<dbReference type="EMBL" id="QRBI01000134">
    <property type="protein sequence ID" value="RMC01979.1"/>
    <property type="molecule type" value="Genomic_DNA"/>
</dbReference>